<protein>
    <submittedName>
        <fullName evidence="1">Nuclear transport factor 2 family protein</fullName>
    </submittedName>
</protein>
<organism evidence="1 2">
    <name type="scientific">Sphingomonas colocasiae</name>
    <dbReference type="NCBI Taxonomy" id="1848973"/>
    <lineage>
        <taxon>Bacteria</taxon>
        <taxon>Pseudomonadati</taxon>
        <taxon>Pseudomonadota</taxon>
        <taxon>Alphaproteobacteria</taxon>
        <taxon>Sphingomonadales</taxon>
        <taxon>Sphingomonadaceae</taxon>
        <taxon>Sphingomonas</taxon>
    </lineage>
</organism>
<dbReference type="RefSeq" id="WP_222990145.1">
    <property type="nucleotide sequence ID" value="NZ_JAINVV010000004.1"/>
</dbReference>
<dbReference type="EMBL" id="JAINVV010000004">
    <property type="protein sequence ID" value="MBY8823123.1"/>
    <property type="molecule type" value="Genomic_DNA"/>
</dbReference>
<comment type="caution">
    <text evidence="1">The sequence shown here is derived from an EMBL/GenBank/DDBJ whole genome shotgun (WGS) entry which is preliminary data.</text>
</comment>
<gene>
    <name evidence="1" type="ORF">K7G82_12525</name>
</gene>
<dbReference type="InterPro" id="IPR032710">
    <property type="entry name" value="NTF2-like_dom_sf"/>
</dbReference>
<reference evidence="1 2" key="1">
    <citation type="submission" date="2021-08" db="EMBL/GenBank/DDBJ databases">
        <authorList>
            <person name="Tuo L."/>
        </authorList>
    </citation>
    <scope>NUCLEOTIDE SEQUENCE [LARGE SCALE GENOMIC DNA]</scope>
    <source>
        <strain evidence="1 2">JCM 31229</strain>
    </source>
</reference>
<keyword evidence="2" id="KW-1185">Reference proteome</keyword>
<evidence type="ECO:0000313" key="1">
    <source>
        <dbReference type="EMBL" id="MBY8823123.1"/>
    </source>
</evidence>
<dbReference type="Gene3D" id="3.10.450.50">
    <property type="match status" value="1"/>
</dbReference>
<proteinExistence type="predicted"/>
<sequence length="158" mass="17233">MTPILPLLLLAAAQSEKLPPANPIPLDRSDEVAVMVPVNGIFAGLTAHDGQAILTHVRPEGMATVAIEKPDGGRAIRRMSWADFAGGIKPGPQHLEERMTNPAIDIDGDIAMVWGRYVLLVDGKPHHCGVNHFDMLRENGQWKVLNVTWSQRTTGCED</sequence>
<dbReference type="SUPFAM" id="SSF54427">
    <property type="entry name" value="NTF2-like"/>
    <property type="match status" value="1"/>
</dbReference>
<dbReference type="Proteomes" id="UP000706039">
    <property type="component" value="Unassembled WGS sequence"/>
</dbReference>
<accession>A0ABS7PPA7</accession>
<name>A0ABS7PPA7_9SPHN</name>
<evidence type="ECO:0000313" key="2">
    <source>
        <dbReference type="Proteomes" id="UP000706039"/>
    </source>
</evidence>